<feature type="region of interest" description="Disordered" evidence="1">
    <location>
        <begin position="237"/>
        <end position="257"/>
    </location>
</feature>
<feature type="compositionally biased region" description="Basic and acidic residues" evidence="1">
    <location>
        <begin position="237"/>
        <end position="252"/>
    </location>
</feature>
<reference evidence="2 3" key="1">
    <citation type="submission" date="2015-09" db="EMBL/GenBank/DDBJ databases">
        <title>Trachymyrmex zeteki WGS genome.</title>
        <authorList>
            <person name="Nygaard S."/>
            <person name="Hu H."/>
            <person name="Boomsma J."/>
            <person name="Zhang G."/>
        </authorList>
    </citation>
    <scope>NUCLEOTIDE SEQUENCE [LARGE SCALE GENOMIC DNA]</scope>
    <source>
        <strain evidence="2">Tzet28-1</strain>
        <tissue evidence="2">Whole body</tissue>
    </source>
</reference>
<evidence type="ECO:0000256" key="1">
    <source>
        <dbReference type="SAM" id="MobiDB-lite"/>
    </source>
</evidence>
<sequence length="278" mass="31572">MAERLKFLVQKRTSLKVQITGLTNILYKGKTDNVTLKLRIARLTDLYHAFEEFHDELIILDSNGDHLTKFTNIQERYYVFASRIENVAKASGSNCDEASVENYNDNVSSGSVAKKRRIKLPEAPLPTFDGKFEEWLSFKSAFTNMIGSQSDLSDGDKLHYLNALIKMADDVQQHVASLTTLSVTVGLEMIVYLMESKLPRSALDKWQVTLQRDEFPKPGQLYEFFYKIADCASRREKAKTSNAERTKGEPPVKRMRSGPTNKAFVARVSRNCIACKIK</sequence>
<evidence type="ECO:0000313" key="3">
    <source>
        <dbReference type="Proteomes" id="UP000075809"/>
    </source>
</evidence>
<dbReference type="InterPro" id="IPR005312">
    <property type="entry name" value="DUF1759"/>
</dbReference>
<keyword evidence="3" id="KW-1185">Reference proteome</keyword>
<dbReference type="Proteomes" id="UP000075809">
    <property type="component" value="Unassembled WGS sequence"/>
</dbReference>
<evidence type="ECO:0000313" key="2">
    <source>
        <dbReference type="EMBL" id="KYQ47805.1"/>
    </source>
</evidence>
<name>A0A151WJD2_9HYME</name>
<proteinExistence type="predicted"/>
<gene>
    <name evidence="2" type="ORF">ALC60_13162</name>
</gene>
<accession>A0A151WJD2</accession>
<dbReference type="STRING" id="64791.A0A151WJD2"/>
<organism evidence="2 3">
    <name type="scientific">Mycetomoellerius zeteki</name>
    <dbReference type="NCBI Taxonomy" id="64791"/>
    <lineage>
        <taxon>Eukaryota</taxon>
        <taxon>Metazoa</taxon>
        <taxon>Ecdysozoa</taxon>
        <taxon>Arthropoda</taxon>
        <taxon>Hexapoda</taxon>
        <taxon>Insecta</taxon>
        <taxon>Pterygota</taxon>
        <taxon>Neoptera</taxon>
        <taxon>Endopterygota</taxon>
        <taxon>Hymenoptera</taxon>
        <taxon>Apocrita</taxon>
        <taxon>Aculeata</taxon>
        <taxon>Formicoidea</taxon>
        <taxon>Formicidae</taxon>
        <taxon>Myrmicinae</taxon>
        <taxon>Mycetomoellerius</taxon>
    </lineage>
</organism>
<protein>
    <submittedName>
        <fullName evidence="2">Uncharacterized protein</fullName>
    </submittedName>
</protein>
<dbReference type="AlphaFoldDB" id="A0A151WJD2"/>
<dbReference type="Pfam" id="PF03564">
    <property type="entry name" value="DUF1759"/>
    <property type="match status" value="1"/>
</dbReference>
<dbReference type="EMBL" id="KQ983056">
    <property type="protein sequence ID" value="KYQ47805.1"/>
    <property type="molecule type" value="Genomic_DNA"/>
</dbReference>